<dbReference type="InterPro" id="IPR011004">
    <property type="entry name" value="Trimer_LpxA-like_sf"/>
</dbReference>
<accession>A0A4V1M6Z0</accession>
<proteinExistence type="inferred from homology"/>
<dbReference type="AlphaFoldDB" id="A0A4V1M6Z0"/>
<dbReference type="Pfam" id="PF00132">
    <property type="entry name" value="Hexapep"/>
    <property type="match status" value="1"/>
</dbReference>
<evidence type="ECO:0000256" key="2">
    <source>
        <dbReference type="PIRSR" id="PIRSR620019-2"/>
    </source>
</evidence>
<dbReference type="RefSeq" id="WP_129132957.1">
    <property type="nucleotide sequence ID" value="NZ_SDHW01000011.1"/>
</dbReference>
<comment type="similarity">
    <text evidence="1">Belongs to the transferase hexapeptide repeat family.</text>
</comment>
<comment type="caution">
    <text evidence="3">The sequence shown here is derived from an EMBL/GenBank/DDBJ whole genome shotgun (WGS) entry which is preliminary data.</text>
</comment>
<dbReference type="CDD" id="cd03360">
    <property type="entry name" value="LbH_AT_putative"/>
    <property type="match status" value="1"/>
</dbReference>
<feature type="binding site" evidence="2">
    <location>
        <position position="188"/>
    </location>
    <ligand>
        <name>acetyl-CoA</name>
        <dbReference type="ChEBI" id="CHEBI:57288"/>
    </ligand>
</feature>
<dbReference type="InterPro" id="IPR020019">
    <property type="entry name" value="AcTrfase_PglD-like"/>
</dbReference>
<dbReference type="GO" id="GO:0016740">
    <property type="term" value="F:transferase activity"/>
    <property type="evidence" value="ECO:0007669"/>
    <property type="project" value="UniProtKB-KW"/>
</dbReference>
<evidence type="ECO:0000313" key="3">
    <source>
        <dbReference type="EMBL" id="RXK57437.1"/>
    </source>
</evidence>
<reference evidence="3 4" key="1">
    <citation type="submission" date="2019-01" db="EMBL/GenBank/DDBJ databases">
        <title>Lacibacter sp. strain TTM-7.</title>
        <authorList>
            <person name="Chen W.-M."/>
        </authorList>
    </citation>
    <scope>NUCLEOTIDE SEQUENCE [LARGE SCALE GENOMIC DNA]</scope>
    <source>
        <strain evidence="3 4">TTM-7</strain>
    </source>
</reference>
<dbReference type="PANTHER" id="PTHR43300:SF7">
    <property type="entry name" value="UDP-N-ACETYLBACILLOSAMINE N-ACETYLTRANSFERASE"/>
    <property type="match status" value="1"/>
</dbReference>
<evidence type="ECO:0000256" key="1">
    <source>
        <dbReference type="ARBA" id="ARBA00007274"/>
    </source>
</evidence>
<dbReference type="PANTHER" id="PTHR43300">
    <property type="entry name" value="ACETYLTRANSFERASE"/>
    <property type="match status" value="1"/>
</dbReference>
<feature type="binding site" evidence="2">
    <location>
        <position position="70"/>
    </location>
    <ligand>
        <name>substrate</name>
    </ligand>
</feature>
<name>A0A4V1M6Z0_9BACT</name>
<protein>
    <submittedName>
        <fullName evidence="3">Acetyltransferase</fullName>
    </submittedName>
</protein>
<dbReference type="SUPFAM" id="SSF51161">
    <property type="entry name" value="Trimeric LpxA-like enzymes"/>
    <property type="match status" value="1"/>
</dbReference>
<evidence type="ECO:0000313" key="4">
    <source>
        <dbReference type="Proteomes" id="UP000290204"/>
    </source>
</evidence>
<dbReference type="Proteomes" id="UP000290204">
    <property type="component" value="Unassembled WGS sequence"/>
</dbReference>
<sequence length="220" mass="23420">MLYILGNSEGYLSFLLETIGQLGYTEAVLVNNQTVPAVYPYRNELLKLTETDEAGFAQRTVAANLVLGAGKPGTRKKITDHFLPQLQQEDQWINIISSKATLASTVSIGKGIYIEPGVVVSAHSTLQDFVFLNRQSSVGHHTTIEQFCSIMPGTHIASSCTIGAGSMLGMGTVVFDGVKIGRNCIIGGGSVVTKDIPDGVVAFGNPCKPVKEIAAHDLVI</sequence>
<dbReference type="Gene3D" id="2.160.10.10">
    <property type="entry name" value="Hexapeptide repeat proteins"/>
    <property type="match status" value="1"/>
</dbReference>
<gene>
    <name evidence="3" type="ORF">ESA94_21125</name>
</gene>
<keyword evidence="3" id="KW-0808">Transferase</keyword>
<dbReference type="EMBL" id="SDHW01000011">
    <property type="protein sequence ID" value="RXK57437.1"/>
    <property type="molecule type" value="Genomic_DNA"/>
</dbReference>
<keyword evidence="4" id="KW-1185">Reference proteome</keyword>
<dbReference type="InterPro" id="IPR050179">
    <property type="entry name" value="Trans_hexapeptide_repeat"/>
</dbReference>
<organism evidence="3 4">
    <name type="scientific">Lacibacter luteus</name>
    <dbReference type="NCBI Taxonomy" id="2508719"/>
    <lineage>
        <taxon>Bacteria</taxon>
        <taxon>Pseudomonadati</taxon>
        <taxon>Bacteroidota</taxon>
        <taxon>Chitinophagia</taxon>
        <taxon>Chitinophagales</taxon>
        <taxon>Chitinophagaceae</taxon>
        <taxon>Lacibacter</taxon>
    </lineage>
</organism>
<dbReference type="InterPro" id="IPR001451">
    <property type="entry name" value="Hexapep"/>
</dbReference>
<dbReference type="OrthoDB" id="9812571at2"/>